<dbReference type="Proteomes" id="UP000298551">
    <property type="component" value="Chromosome"/>
</dbReference>
<sequence length="71" mass="7921">MTRKDRQPVSFKALHTSAPDPADVIFRREAFADGTAQIKEGQSVSYELALGEDGLWYAVNIIIEDDEPKPD</sequence>
<proteinExistence type="predicted"/>
<gene>
    <name evidence="1" type="ORF">E6B08_18400</name>
</gene>
<dbReference type="OrthoDB" id="6995414at2"/>
<reference evidence="2" key="1">
    <citation type="submission" date="2019-04" db="EMBL/GenBank/DDBJ databases">
        <title>Genome sequence of Pseudomonas putida 1290, an auxin catabolizing strain.</title>
        <authorList>
            <person name="Laird T.S."/>
            <person name="Leveau J.H.J."/>
        </authorList>
    </citation>
    <scope>NUCLEOTIDE SEQUENCE [LARGE SCALE GENOMIC DNA]</scope>
    <source>
        <strain evidence="2">1290</strain>
    </source>
</reference>
<evidence type="ECO:0000313" key="2">
    <source>
        <dbReference type="Proteomes" id="UP000298551"/>
    </source>
</evidence>
<organism evidence="1 2">
    <name type="scientific">Pseudomonas putida</name>
    <name type="common">Arthrobacter siderocapsulatus</name>
    <dbReference type="NCBI Taxonomy" id="303"/>
    <lineage>
        <taxon>Bacteria</taxon>
        <taxon>Pseudomonadati</taxon>
        <taxon>Pseudomonadota</taxon>
        <taxon>Gammaproteobacteria</taxon>
        <taxon>Pseudomonadales</taxon>
        <taxon>Pseudomonadaceae</taxon>
        <taxon>Pseudomonas</taxon>
    </lineage>
</organism>
<accession>A0A4D6XBY7</accession>
<evidence type="ECO:0000313" key="1">
    <source>
        <dbReference type="EMBL" id="QCI13223.1"/>
    </source>
</evidence>
<dbReference type="EMBL" id="CP039371">
    <property type="protein sequence ID" value="QCI13223.1"/>
    <property type="molecule type" value="Genomic_DNA"/>
</dbReference>
<name>A0A4D6XBY7_PSEPU</name>
<dbReference type="AlphaFoldDB" id="A0A4D6XBY7"/>
<dbReference type="RefSeq" id="WP_136915368.1">
    <property type="nucleotide sequence ID" value="NZ_CP039371.1"/>
</dbReference>
<protein>
    <submittedName>
        <fullName evidence="1">Cold shock domain-containing protein</fullName>
    </submittedName>
</protein>